<dbReference type="PANTHER" id="PTHR22683">
    <property type="entry name" value="SPORULATION PROTEIN RELATED"/>
    <property type="match status" value="1"/>
</dbReference>
<feature type="binding site" evidence="3">
    <location>
        <begin position="137"/>
        <end position="144"/>
    </location>
    <ligand>
        <name>ATP</name>
        <dbReference type="ChEBI" id="CHEBI:30616"/>
    </ligand>
</feature>
<dbReference type="Proteomes" id="UP000289022">
    <property type="component" value="Unassembled WGS sequence"/>
</dbReference>
<evidence type="ECO:0000313" key="6">
    <source>
        <dbReference type="EMBL" id="RVZ39685.1"/>
    </source>
</evidence>
<dbReference type="Gene3D" id="3.40.50.300">
    <property type="entry name" value="P-loop containing nucleotide triphosphate hydrolases"/>
    <property type="match status" value="1"/>
</dbReference>
<dbReference type="InterPro" id="IPR027417">
    <property type="entry name" value="P-loop_NTPase"/>
</dbReference>
<dbReference type="Pfam" id="PF01580">
    <property type="entry name" value="FtsK_SpoIIIE"/>
    <property type="match status" value="1"/>
</dbReference>
<accession>A0A438XP65</accession>
<sequence length="595" mass="68500">DALYYLEKIMRFGSKNGVLSFVNLESEKNNQSAEDLKKHAEFFRDNKSFERFKYLNVEVINDQGIKSQHMQDFADKIKAYYRQKKEVKRELKDLQKDEKFWTESSQFKVSVPVGWDINHKEVCFEIGNAQNHTLICDHSGSGKSNFLHVLIQNLAFYYAPNEVQLFLLDYKEGVEFNAYVADTPLEHARLVSVASSVSYGITFLKWLCDEMQKRAELFKQFKVKDLSDYRKHEKMPRLIVVVDEFQVLFSDNKSTKAVEGHLNTLLKKGRSYGVHLVLATQTMRGTDINPSFKAQIANRIALPMDAEDSSSVLGDDAACELVRPEGIFNNNGGHQKYHTKMSIPKAPDDFKSFLTKIHAEFNQRNLTPIDRKIYNGETPLKMPNILKANEMRLHLGKKVDYEQKDLVVEFESNESHLLVVSQDLNARIALMKLLFQNVKSANKELVFCNKEKRLIRFFDAQKEYGITPVENILSVLDTAMNPNSALVIDNLNEAKELHDKVGAEKLRSFLEKAIDNEQYCVIFVHDYRQIKTNYHLDKLKELLNHHFKQCLAFKCNGENLNALQSGLSSPSKLNALLIELSKDSRTEFRPFSLQG</sequence>
<keyword evidence="1 3" id="KW-0547">Nucleotide-binding</keyword>
<protein>
    <submittedName>
        <fullName evidence="6">DNA translocase FtsK</fullName>
    </submittedName>
</protein>
<dbReference type="PANTHER" id="PTHR22683:SF41">
    <property type="entry name" value="DNA TRANSLOCASE FTSK"/>
    <property type="match status" value="1"/>
</dbReference>
<dbReference type="InterPro" id="IPR050206">
    <property type="entry name" value="FtsK/SpoIIIE/SftA"/>
</dbReference>
<proteinExistence type="predicted"/>
<dbReference type="GO" id="GO:0003677">
    <property type="term" value="F:DNA binding"/>
    <property type="evidence" value="ECO:0007669"/>
    <property type="project" value="InterPro"/>
</dbReference>
<dbReference type="InterPro" id="IPR002543">
    <property type="entry name" value="FtsK_dom"/>
</dbReference>
<keyword evidence="2 3" id="KW-0067">ATP-binding</keyword>
<feature type="coiled-coil region" evidence="4">
    <location>
        <begin position="70"/>
        <end position="104"/>
    </location>
</feature>
<evidence type="ECO:0000256" key="3">
    <source>
        <dbReference type="PROSITE-ProRule" id="PRU00289"/>
    </source>
</evidence>
<evidence type="ECO:0000313" key="7">
    <source>
        <dbReference type="Proteomes" id="UP000289022"/>
    </source>
</evidence>
<feature type="non-terminal residue" evidence="6">
    <location>
        <position position="1"/>
    </location>
</feature>
<evidence type="ECO:0000256" key="2">
    <source>
        <dbReference type="ARBA" id="ARBA00022840"/>
    </source>
</evidence>
<evidence type="ECO:0000256" key="4">
    <source>
        <dbReference type="SAM" id="Coils"/>
    </source>
</evidence>
<dbReference type="AlphaFoldDB" id="A0A438XP65"/>
<dbReference type="SUPFAM" id="SSF52540">
    <property type="entry name" value="P-loop containing nucleoside triphosphate hydrolases"/>
    <property type="match status" value="1"/>
</dbReference>
<evidence type="ECO:0000256" key="1">
    <source>
        <dbReference type="ARBA" id="ARBA00022741"/>
    </source>
</evidence>
<dbReference type="EMBL" id="RJGP01000233">
    <property type="protein sequence ID" value="RVZ39685.1"/>
    <property type="molecule type" value="Genomic_DNA"/>
</dbReference>
<evidence type="ECO:0000259" key="5">
    <source>
        <dbReference type="PROSITE" id="PS50901"/>
    </source>
</evidence>
<comment type="caution">
    <text evidence="6">The sequence shown here is derived from an EMBL/GenBank/DDBJ whole genome shotgun (WGS) entry which is preliminary data.</text>
</comment>
<dbReference type="PROSITE" id="PS50901">
    <property type="entry name" value="FTSK"/>
    <property type="match status" value="1"/>
</dbReference>
<feature type="domain" description="FtsK" evidence="5">
    <location>
        <begin position="119"/>
        <end position="311"/>
    </location>
</feature>
<reference evidence="6 7" key="1">
    <citation type="submission" date="2018-11" db="EMBL/GenBank/DDBJ databases">
        <title>Genetic determinants and prediction of antibiotic resistance phenotypes in Helicobacter pylori.</title>
        <authorList>
            <person name="Wagner K."/>
        </authorList>
    </citation>
    <scope>NUCLEOTIDE SEQUENCE [LARGE SCALE GENOMIC DNA]</scope>
    <source>
        <strain evidence="6 7">ZH70</strain>
    </source>
</reference>
<name>A0A438XP65_HELPX</name>
<organism evidence="6 7">
    <name type="scientific">Helicobacter pylori</name>
    <name type="common">Campylobacter pylori</name>
    <dbReference type="NCBI Taxonomy" id="210"/>
    <lineage>
        <taxon>Bacteria</taxon>
        <taxon>Pseudomonadati</taxon>
        <taxon>Campylobacterota</taxon>
        <taxon>Epsilonproteobacteria</taxon>
        <taxon>Campylobacterales</taxon>
        <taxon>Helicobacteraceae</taxon>
        <taxon>Helicobacter</taxon>
    </lineage>
</organism>
<keyword evidence="4" id="KW-0175">Coiled coil</keyword>
<dbReference type="GO" id="GO:0005524">
    <property type="term" value="F:ATP binding"/>
    <property type="evidence" value="ECO:0007669"/>
    <property type="project" value="UniProtKB-UniRule"/>
</dbReference>
<gene>
    <name evidence="6" type="ORF">EC518_05565</name>
</gene>